<keyword evidence="1" id="KW-0812">Transmembrane</keyword>
<evidence type="ECO:0000313" key="3">
    <source>
        <dbReference type="EMBL" id="MDM5264476.1"/>
    </source>
</evidence>
<dbReference type="InterPro" id="IPR025588">
    <property type="entry name" value="YcxB-like_C"/>
</dbReference>
<keyword evidence="4" id="KW-1185">Reference proteome</keyword>
<gene>
    <name evidence="3" type="ORF">PF327_09730</name>
</gene>
<organism evidence="3 4">
    <name type="scientific">Sulfurovum xiamenensis</name>
    <dbReference type="NCBI Taxonomy" id="3019066"/>
    <lineage>
        <taxon>Bacteria</taxon>
        <taxon>Pseudomonadati</taxon>
        <taxon>Campylobacterota</taxon>
        <taxon>Epsilonproteobacteria</taxon>
        <taxon>Campylobacterales</taxon>
        <taxon>Sulfurovaceae</taxon>
        <taxon>Sulfurovum</taxon>
    </lineage>
</organism>
<dbReference type="Proteomes" id="UP001169066">
    <property type="component" value="Unassembled WGS sequence"/>
</dbReference>
<name>A0ABT7QTX8_9BACT</name>
<dbReference type="EMBL" id="JAQIBC010000008">
    <property type="protein sequence ID" value="MDM5264476.1"/>
    <property type="molecule type" value="Genomic_DNA"/>
</dbReference>
<keyword evidence="1" id="KW-1133">Transmembrane helix</keyword>
<protein>
    <submittedName>
        <fullName evidence="3">YcxB family protein</fullName>
    </submittedName>
</protein>
<dbReference type="RefSeq" id="WP_289402370.1">
    <property type="nucleotide sequence ID" value="NZ_JAQIBC010000008.1"/>
</dbReference>
<keyword evidence="1" id="KW-0472">Membrane</keyword>
<evidence type="ECO:0000259" key="2">
    <source>
        <dbReference type="Pfam" id="PF14317"/>
    </source>
</evidence>
<dbReference type="Pfam" id="PF14317">
    <property type="entry name" value="YcxB"/>
    <property type="match status" value="1"/>
</dbReference>
<proteinExistence type="predicted"/>
<evidence type="ECO:0000256" key="1">
    <source>
        <dbReference type="SAM" id="Phobius"/>
    </source>
</evidence>
<evidence type="ECO:0000313" key="4">
    <source>
        <dbReference type="Proteomes" id="UP001169066"/>
    </source>
</evidence>
<accession>A0ABT7QTX8</accession>
<sequence>MNITYQLTQDEYLQAVNLHHKRGKRVFLFAIYVILATLIVIVGTDFSNTREILTNMIAAFFSISFYMLFVRMLSAYQSKNVYQKSSTLPNEVTLHISGKGIKLDKKSKNASIPWSTFSKWKNDEKFYLLYTNPRQFNVIPLRAISEVQKKELDAYLKKYIPQT</sequence>
<feature type="transmembrane region" description="Helical" evidence="1">
    <location>
        <begin position="26"/>
        <end position="46"/>
    </location>
</feature>
<feature type="transmembrane region" description="Helical" evidence="1">
    <location>
        <begin position="52"/>
        <end position="70"/>
    </location>
</feature>
<comment type="caution">
    <text evidence="3">The sequence shown here is derived from an EMBL/GenBank/DDBJ whole genome shotgun (WGS) entry which is preliminary data.</text>
</comment>
<reference evidence="3" key="1">
    <citation type="submission" date="2023-01" db="EMBL/GenBank/DDBJ databases">
        <title>Sulfurovum sp. XTW-4 genome assembly.</title>
        <authorList>
            <person name="Wang J."/>
        </authorList>
    </citation>
    <scope>NUCLEOTIDE SEQUENCE</scope>
    <source>
        <strain evidence="3">XTW-4</strain>
    </source>
</reference>
<feature type="domain" description="YcxB-like C-terminal" evidence="2">
    <location>
        <begin position="97"/>
        <end position="154"/>
    </location>
</feature>